<keyword evidence="2" id="KW-1185">Reference proteome</keyword>
<sequence length="149" mass="16940">MHHEEECTIKQQSSRANTELLVPVFHLAINTVLFQKSYKDKCIAFERNLKRGMRMAELYETYVFFKGMYIPADMVINALIMAMHGGICKPIHPSRNHLSCKKTLFSMELGSIMEFLNSKSILVIGATGFLAKSIVSSPKRNSFPPDLRI</sequence>
<accession>A0A835J4F2</accession>
<gene>
    <name evidence="1" type="ORF">SADUNF_Sadunf19G0079800</name>
</gene>
<dbReference type="Proteomes" id="UP000657918">
    <property type="component" value="Unassembled WGS sequence"/>
</dbReference>
<proteinExistence type="predicted"/>
<dbReference type="AlphaFoldDB" id="A0A835J4F2"/>
<comment type="caution">
    <text evidence="1">The sequence shown here is derived from an EMBL/GenBank/DDBJ whole genome shotgun (WGS) entry which is preliminary data.</text>
</comment>
<dbReference type="EMBL" id="JADGMS010000019">
    <property type="protein sequence ID" value="KAF9661544.1"/>
    <property type="molecule type" value="Genomic_DNA"/>
</dbReference>
<reference evidence="1 2" key="1">
    <citation type="submission" date="2020-10" db="EMBL/GenBank/DDBJ databases">
        <title>Plant Genome Project.</title>
        <authorList>
            <person name="Zhang R.-G."/>
        </authorList>
    </citation>
    <scope>NUCLEOTIDE SEQUENCE [LARGE SCALE GENOMIC DNA]</scope>
    <source>
        <strain evidence="1">FAFU-HL-1</strain>
        <tissue evidence="1">Leaf</tissue>
    </source>
</reference>
<evidence type="ECO:0000313" key="2">
    <source>
        <dbReference type="Proteomes" id="UP000657918"/>
    </source>
</evidence>
<evidence type="ECO:0000313" key="1">
    <source>
        <dbReference type="EMBL" id="KAF9661544.1"/>
    </source>
</evidence>
<dbReference type="OrthoDB" id="1715843at2759"/>
<name>A0A835J4F2_9ROSI</name>
<organism evidence="1 2">
    <name type="scientific">Salix dunnii</name>
    <dbReference type="NCBI Taxonomy" id="1413687"/>
    <lineage>
        <taxon>Eukaryota</taxon>
        <taxon>Viridiplantae</taxon>
        <taxon>Streptophyta</taxon>
        <taxon>Embryophyta</taxon>
        <taxon>Tracheophyta</taxon>
        <taxon>Spermatophyta</taxon>
        <taxon>Magnoliopsida</taxon>
        <taxon>eudicotyledons</taxon>
        <taxon>Gunneridae</taxon>
        <taxon>Pentapetalae</taxon>
        <taxon>rosids</taxon>
        <taxon>fabids</taxon>
        <taxon>Malpighiales</taxon>
        <taxon>Salicaceae</taxon>
        <taxon>Saliceae</taxon>
        <taxon>Salix</taxon>
    </lineage>
</organism>
<evidence type="ECO:0008006" key="3">
    <source>
        <dbReference type="Google" id="ProtNLM"/>
    </source>
</evidence>
<protein>
    <recommendedName>
        <fullName evidence="3">Fatty acyl-CoA reductase</fullName>
    </recommendedName>
</protein>